<dbReference type="PANTHER" id="PTHR43394:SF17">
    <property type="entry name" value="MITOCHONDRIAL POTASSIUM CHANNEL ATP-BINDING SUBUNIT"/>
    <property type="match status" value="1"/>
</dbReference>
<evidence type="ECO:0000256" key="3">
    <source>
        <dbReference type="ARBA" id="ARBA00022448"/>
    </source>
</evidence>
<comment type="caution">
    <text evidence="21">The sequence shown here is derived from an EMBL/GenBank/DDBJ whole genome shotgun (WGS) entry which is preliminary data.</text>
</comment>
<evidence type="ECO:0000256" key="13">
    <source>
        <dbReference type="ARBA" id="ARBA00023128"/>
    </source>
</evidence>
<dbReference type="AlphaFoldDB" id="A0A1Y1WBS0"/>
<dbReference type="InterPro" id="IPR017871">
    <property type="entry name" value="ABC_transporter-like_CS"/>
</dbReference>
<dbReference type="Gene3D" id="1.20.1560.10">
    <property type="entry name" value="ABC transporter type 1, transmembrane domain"/>
    <property type="match status" value="1"/>
</dbReference>
<feature type="domain" description="ABC transporter" evidence="19">
    <location>
        <begin position="462"/>
        <end position="700"/>
    </location>
</feature>
<feature type="transmembrane region" description="Helical" evidence="18">
    <location>
        <begin position="295"/>
        <end position="313"/>
    </location>
</feature>
<dbReference type="GO" id="GO:0016887">
    <property type="term" value="F:ATP hydrolysis activity"/>
    <property type="evidence" value="ECO:0007669"/>
    <property type="project" value="InterPro"/>
</dbReference>
<reference evidence="21 22" key="1">
    <citation type="submission" date="2016-07" db="EMBL/GenBank/DDBJ databases">
        <title>Pervasive Adenine N6-methylation of Active Genes in Fungi.</title>
        <authorList>
            <consortium name="DOE Joint Genome Institute"/>
            <person name="Mondo S.J."/>
            <person name="Dannebaum R.O."/>
            <person name="Kuo R.C."/>
            <person name="Labutti K."/>
            <person name="Haridas S."/>
            <person name="Kuo A."/>
            <person name="Salamov A."/>
            <person name="Ahrendt S.R."/>
            <person name="Lipzen A."/>
            <person name="Sullivan W."/>
            <person name="Andreopoulos W.B."/>
            <person name="Clum A."/>
            <person name="Lindquist E."/>
            <person name="Daum C."/>
            <person name="Ramamoorthy G.K."/>
            <person name="Gryganskyi A."/>
            <person name="Culley D."/>
            <person name="Magnuson J.K."/>
            <person name="James T.Y."/>
            <person name="O'Malley M.A."/>
            <person name="Stajich J.E."/>
            <person name="Spatafora J.W."/>
            <person name="Visel A."/>
            <person name="Grigoriev I.V."/>
        </authorList>
    </citation>
    <scope>NUCLEOTIDE SEQUENCE [LARGE SCALE GENOMIC DNA]</scope>
    <source>
        <strain evidence="21 22">ATCC 12442</strain>
    </source>
</reference>
<dbReference type="Proteomes" id="UP000193922">
    <property type="component" value="Unassembled WGS sequence"/>
</dbReference>
<evidence type="ECO:0000259" key="20">
    <source>
        <dbReference type="PROSITE" id="PS50929"/>
    </source>
</evidence>
<dbReference type="EMBL" id="MCFD01000005">
    <property type="protein sequence ID" value="ORX70882.1"/>
    <property type="molecule type" value="Genomic_DNA"/>
</dbReference>
<evidence type="ECO:0000256" key="17">
    <source>
        <dbReference type="ARBA" id="ARBA00042968"/>
    </source>
</evidence>
<dbReference type="Gene3D" id="3.40.50.300">
    <property type="entry name" value="P-loop containing nucleotide triphosphate hydrolases"/>
    <property type="match status" value="1"/>
</dbReference>
<evidence type="ECO:0000256" key="10">
    <source>
        <dbReference type="ARBA" id="ARBA00022958"/>
    </source>
</evidence>
<evidence type="ECO:0000256" key="18">
    <source>
        <dbReference type="SAM" id="Phobius"/>
    </source>
</evidence>
<dbReference type="GO" id="GO:0005743">
    <property type="term" value="C:mitochondrial inner membrane"/>
    <property type="evidence" value="ECO:0007669"/>
    <property type="project" value="UniProtKB-SubCell"/>
</dbReference>
<evidence type="ECO:0000256" key="2">
    <source>
        <dbReference type="ARBA" id="ARBA00005580"/>
    </source>
</evidence>
<evidence type="ECO:0000256" key="15">
    <source>
        <dbReference type="ARBA" id="ARBA00040439"/>
    </source>
</evidence>
<keyword evidence="12" id="KW-0406">Ion transport</keyword>
<evidence type="ECO:0000256" key="1">
    <source>
        <dbReference type="ARBA" id="ARBA00004448"/>
    </source>
</evidence>
<evidence type="ECO:0000256" key="12">
    <source>
        <dbReference type="ARBA" id="ARBA00023065"/>
    </source>
</evidence>
<evidence type="ECO:0000256" key="9">
    <source>
        <dbReference type="ARBA" id="ARBA00022946"/>
    </source>
</evidence>
<dbReference type="OrthoDB" id="6500128at2759"/>
<keyword evidence="8" id="KW-0067">ATP-binding</keyword>
<feature type="domain" description="ABC transmembrane type-1" evidence="20">
    <location>
        <begin position="147"/>
        <end position="438"/>
    </location>
</feature>
<feature type="transmembrane region" description="Helical" evidence="18">
    <location>
        <begin position="199"/>
        <end position="220"/>
    </location>
</feature>
<dbReference type="PROSITE" id="PS50893">
    <property type="entry name" value="ABC_TRANSPORTER_2"/>
    <property type="match status" value="1"/>
</dbReference>
<keyword evidence="3" id="KW-0813">Transport</keyword>
<evidence type="ECO:0000313" key="22">
    <source>
        <dbReference type="Proteomes" id="UP000193922"/>
    </source>
</evidence>
<evidence type="ECO:0000256" key="4">
    <source>
        <dbReference type="ARBA" id="ARBA00022538"/>
    </source>
</evidence>
<dbReference type="GO" id="GO:0006813">
    <property type="term" value="P:potassium ion transport"/>
    <property type="evidence" value="ECO:0007669"/>
    <property type="project" value="UniProtKB-KW"/>
</dbReference>
<comment type="subcellular location">
    <subcellularLocation>
        <location evidence="1">Mitochondrion inner membrane</location>
        <topology evidence="1">Multi-pass membrane protein</topology>
    </subcellularLocation>
</comment>
<organism evidence="21 22">
    <name type="scientific">Linderina pennispora</name>
    <dbReference type="NCBI Taxonomy" id="61395"/>
    <lineage>
        <taxon>Eukaryota</taxon>
        <taxon>Fungi</taxon>
        <taxon>Fungi incertae sedis</taxon>
        <taxon>Zoopagomycota</taxon>
        <taxon>Kickxellomycotina</taxon>
        <taxon>Kickxellomycetes</taxon>
        <taxon>Kickxellales</taxon>
        <taxon>Kickxellaceae</taxon>
        <taxon>Linderina</taxon>
    </lineage>
</organism>
<keyword evidence="6" id="KW-0547">Nucleotide-binding</keyword>
<dbReference type="STRING" id="61395.A0A1Y1WBS0"/>
<sequence>MQWTMARSVGVRPLLAASRRPAASRISSLLHQTPYRLATPARPLTSLAATVPHGHQEGSHSGQSRGKRSLWMPVGIMGGIAIAYGAKRTSLHCDAPAMHASTRLQILHAQSSPKELQQQKRQMQQKSDSSLVASIVRLLAPELWLFLGVALTAVGAAVVSLWTPVVTGDLINVIARSVKLAGEMDESILAALRSPARKLFVLFFTNGLLTFAHTTLVTVLGERLGLRLHALAMETLLAQDLAFFDRTQSGELVARLTSDIGEFQSTFKKLVTQGLKSLTLSMGVAYQLFRLSTPLTLTLLATMPPAYLGLVLYGRFLRVLRRQAKDWEAVSAGVAGEAMANIRTVRALAAEDAELLLYRSARNESSKASSLFGMHMGVFRGLTNTSIGAMVLVVLYNGGRLVARGDMSPGDLMAFMIATQSAQRALDSLGALLGQTVKAKSAVGRVMEILRLKPSIPRTGGVRLGEISGHVRFMDVDFSYPAFNLDVPAGEVVALCGQSGSGKSTVAALLERFYDPSAGEIWLDACPLTKLDASWLRTQIGYIPQDPALFSTSIRENLRMARPNASDQEIEDACRQANAHEFISQFPHAYETVVGERGALLSGGQKQRIAIARAILRDPRILVLDEATSALDAESERLVQAALDRLMVGRTVLVIAHRLTTIRNADRIVVMGKVPGHIIEQGSHTQLLAKRGAYYKLYNDMADNEQ</sequence>
<evidence type="ECO:0000256" key="7">
    <source>
        <dbReference type="ARBA" id="ARBA00022792"/>
    </source>
</evidence>
<feature type="transmembrane region" description="Helical" evidence="18">
    <location>
        <begin position="377"/>
        <end position="396"/>
    </location>
</feature>
<dbReference type="SUPFAM" id="SSF52540">
    <property type="entry name" value="P-loop containing nucleoside triphosphate hydrolases"/>
    <property type="match status" value="1"/>
</dbReference>
<dbReference type="GeneID" id="63803970"/>
<keyword evidence="4" id="KW-0633">Potassium transport</keyword>
<dbReference type="GO" id="GO:0005524">
    <property type="term" value="F:ATP binding"/>
    <property type="evidence" value="ECO:0007669"/>
    <property type="project" value="UniProtKB-KW"/>
</dbReference>
<keyword evidence="22" id="KW-1185">Reference proteome</keyword>
<keyword evidence="7" id="KW-0999">Mitochondrion inner membrane</keyword>
<keyword evidence="13" id="KW-0496">Mitochondrion</keyword>
<dbReference type="InterPro" id="IPR003593">
    <property type="entry name" value="AAA+_ATPase"/>
</dbReference>
<dbReference type="Pfam" id="PF00005">
    <property type="entry name" value="ABC_tran"/>
    <property type="match status" value="1"/>
</dbReference>
<keyword evidence="9" id="KW-0809">Transit peptide</keyword>
<gene>
    <name evidence="21" type="ORF">DL89DRAFT_266981</name>
</gene>
<dbReference type="InterPro" id="IPR027417">
    <property type="entry name" value="P-loop_NTPase"/>
</dbReference>
<evidence type="ECO:0000256" key="6">
    <source>
        <dbReference type="ARBA" id="ARBA00022741"/>
    </source>
</evidence>
<keyword evidence="5 18" id="KW-0812">Transmembrane</keyword>
<keyword evidence="11 18" id="KW-1133">Transmembrane helix</keyword>
<dbReference type="SUPFAM" id="SSF90123">
    <property type="entry name" value="ABC transporter transmembrane region"/>
    <property type="match status" value="1"/>
</dbReference>
<accession>A0A1Y1WBS0</accession>
<dbReference type="InterPro" id="IPR011527">
    <property type="entry name" value="ABC1_TM_dom"/>
</dbReference>
<evidence type="ECO:0000256" key="5">
    <source>
        <dbReference type="ARBA" id="ARBA00022692"/>
    </source>
</evidence>
<evidence type="ECO:0000256" key="14">
    <source>
        <dbReference type="ARBA" id="ARBA00023136"/>
    </source>
</evidence>
<dbReference type="PANTHER" id="PTHR43394">
    <property type="entry name" value="ATP-DEPENDENT PERMEASE MDL1, MITOCHONDRIAL"/>
    <property type="match status" value="1"/>
</dbReference>
<dbReference type="InterPro" id="IPR003439">
    <property type="entry name" value="ABC_transporter-like_ATP-bd"/>
</dbReference>
<evidence type="ECO:0000256" key="16">
    <source>
        <dbReference type="ARBA" id="ARBA00041416"/>
    </source>
</evidence>
<dbReference type="CDD" id="cd03249">
    <property type="entry name" value="ABC_MTABC3_MDL1_MDL2"/>
    <property type="match status" value="1"/>
</dbReference>
<dbReference type="GO" id="GO:0090374">
    <property type="term" value="P:oligopeptide export from mitochondrion"/>
    <property type="evidence" value="ECO:0007669"/>
    <property type="project" value="TreeGrafter"/>
</dbReference>
<dbReference type="InterPro" id="IPR039421">
    <property type="entry name" value="Type_1_exporter"/>
</dbReference>
<evidence type="ECO:0000256" key="11">
    <source>
        <dbReference type="ARBA" id="ARBA00022989"/>
    </source>
</evidence>
<name>A0A1Y1WBS0_9FUNG</name>
<dbReference type="SMART" id="SM00382">
    <property type="entry name" value="AAA"/>
    <property type="match status" value="1"/>
</dbReference>
<feature type="transmembrane region" description="Helical" evidence="18">
    <location>
        <begin position="143"/>
        <end position="162"/>
    </location>
</feature>
<comment type="similarity">
    <text evidence="2">Belongs to the ABC transporter superfamily. ABCB family. Mitochondrial peptide exporter (TC 3.A.1.212) subfamily.</text>
</comment>
<proteinExistence type="inferred from homology"/>
<dbReference type="PROSITE" id="PS50929">
    <property type="entry name" value="ABC_TM1F"/>
    <property type="match status" value="1"/>
</dbReference>
<dbReference type="GO" id="GO:0015421">
    <property type="term" value="F:ABC-type oligopeptide transporter activity"/>
    <property type="evidence" value="ECO:0007669"/>
    <property type="project" value="TreeGrafter"/>
</dbReference>
<evidence type="ECO:0000259" key="19">
    <source>
        <dbReference type="PROSITE" id="PS50893"/>
    </source>
</evidence>
<protein>
    <recommendedName>
        <fullName evidence="15">Mitochondrial potassium channel ATP-binding subunit</fullName>
    </recommendedName>
    <alternativeName>
        <fullName evidence="17">ATP-binding cassette sub-family B member 8, mitochondrial</fullName>
    </alternativeName>
    <alternativeName>
        <fullName evidence="16">Mitochondrial sulfonylurea-receptor</fullName>
    </alternativeName>
</protein>
<dbReference type="InterPro" id="IPR036640">
    <property type="entry name" value="ABC1_TM_sf"/>
</dbReference>
<evidence type="ECO:0000313" key="21">
    <source>
        <dbReference type="EMBL" id="ORX70882.1"/>
    </source>
</evidence>
<dbReference type="Pfam" id="PF00664">
    <property type="entry name" value="ABC_membrane"/>
    <property type="match status" value="1"/>
</dbReference>
<keyword evidence="10" id="KW-0630">Potassium</keyword>
<evidence type="ECO:0000256" key="8">
    <source>
        <dbReference type="ARBA" id="ARBA00022840"/>
    </source>
</evidence>
<dbReference type="PROSITE" id="PS00211">
    <property type="entry name" value="ABC_TRANSPORTER_1"/>
    <property type="match status" value="1"/>
</dbReference>
<dbReference type="FunFam" id="3.40.50.300:FF:000218">
    <property type="entry name" value="Multidrug ABC transporter ATP-binding protein"/>
    <property type="match status" value="1"/>
</dbReference>
<dbReference type="RefSeq" id="XP_040744461.1">
    <property type="nucleotide sequence ID" value="XM_040887322.1"/>
</dbReference>
<keyword evidence="14 18" id="KW-0472">Membrane</keyword>
<dbReference type="CDD" id="cd18574">
    <property type="entry name" value="ABC_6TM_ABCB8_like"/>
    <property type="match status" value="1"/>
</dbReference>